<name>A0A9W9HU98_9EURO</name>
<dbReference type="EMBL" id="JAPQKO010000006">
    <property type="protein sequence ID" value="KAJ5156652.1"/>
    <property type="molecule type" value="Genomic_DNA"/>
</dbReference>
<accession>A0A9W9HU98</accession>
<feature type="compositionally biased region" description="Polar residues" evidence="2">
    <location>
        <begin position="104"/>
        <end position="119"/>
    </location>
</feature>
<sequence length="496" mass="56434">MASWPGALQPSFSPVSFPVRRPELHTHPKQDLFTGESWADYRSEIHYRRKASVGSSLNQGNEQGRRIRPRSSTVSGTLQPLSPRLSEASPPRTTSTAPIVPYNPVNNDSGDESTASSAKPANKARRWLQALPSQQSYSDHGATHTPHSSAKLVKLLGEVINLHEEVATKRFRARDMRHALRHQRDEEDDRRVALRKRLNLTSPETVPGEMVALNAAIEDLQVATASYRALELEYHRLEDDLGQREYILDKRMRKLSTRLRTQTSAGVQHVYNMDSDDDSSASYSSTGSGNQMTPQAAEYLSCIGDVRMLRERLSDLEAEYLAIIDQRDLRERLGISLDSEALGFLARYEDETAQIEAELERALDRARNHPEHKNNPDAEVIEDDCQQVLQEFLPRPPEDEPPPDPLLITELEDRSPFFESARPVPLEKATFVNRWLLHRLRHSKLEIMNFKSRPELLDLDNAAWDRDSISKLALMLWYRDETAQMKQVGSYSVGER</sequence>
<evidence type="ECO:0000256" key="2">
    <source>
        <dbReference type="SAM" id="MobiDB-lite"/>
    </source>
</evidence>
<feature type="coiled-coil region" evidence="1">
    <location>
        <begin position="306"/>
        <end position="365"/>
    </location>
</feature>
<evidence type="ECO:0000313" key="4">
    <source>
        <dbReference type="Proteomes" id="UP001146351"/>
    </source>
</evidence>
<feature type="region of interest" description="Disordered" evidence="2">
    <location>
        <begin position="1"/>
        <end position="35"/>
    </location>
</feature>
<feature type="coiled-coil region" evidence="1">
    <location>
        <begin position="213"/>
        <end position="240"/>
    </location>
</feature>
<protein>
    <submittedName>
        <fullName evidence="3">Uncharacterized protein</fullName>
    </submittedName>
</protein>
<reference evidence="3" key="1">
    <citation type="submission" date="2022-11" db="EMBL/GenBank/DDBJ databases">
        <authorList>
            <person name="Petersen C."/>
        </authorList>
    </citation>
    <scope>NUCLEOTIDE SEQUENCE</scope>
    <source>
        <strain evidence="3">IBT 21917</strain>
    </source>
</reference>
<evidence type="ECO:0000313" key="3">
    <source>
        <dbReference type="EMBL" id="KAJ5156652.1"/>
    </source>
</evidence>
<dbReference type="AlphaFoldDB" id="A0A9W9HU98"/>
<feature type="region of interest" description="Disordered" evidence="2">
    <location>
        <begin position="271"/>
        <end position="291"/>
    </location>
</feature>
<dbReference type="OrthoDB" id="3553547at2759"/>
<comment type="caution">
    <text evidence="3">The sequence shown here is derived from an EMBL/GenBank/DDBJ whole genome shotgun (WGS) entry which is preliminary data.</text>
</comment>
<dbReference type="Proteomes" id="UP001146351">
    <property type="component" value="Unassembled WGS sequence"/>
</dbReference>
<keyword evidence="4" id="KW-1185">Reference proteome</keyword>
<feature type="compositionally biased region" description="Basic and acidic residues" evidence="2">
    <location>
        <begin position="20"/>
        <end position="30"/>
    </location>
</feature>
<evidence type="ECO:0000256" key="1">
    <source>
        <dbReference type="SAM" id="Coils"/>
    </source>
</evidence>
<proteinExistence type="predicted"/>
<feature type="compositionally biased region" description="Polar residues" evidence="2">
    <location>
        <begin position="70"/>
        <end position="80"/>
    </location>
</feature>
<organism evidence="3 4">
    <name type="scientific">Penicillium capsulatum</name>
    <dbReference type="NCBI Taxonomy" id="69766"/>
    <lineage>
        <taxon>Eukaryota</taxon>
        <taxon>Fungi</taxon>
        <taxon>Dikarya</taxon>
        <taxon>Ascomycota</taxon>
        <taxon>Pezizomycotina</taxon>
        <taxon>Eurotiomycetes</taxon>
        <taxon>Eurotiomycetidae</taxon>
        <taxon>Eurotiales</taxon>
        <taxon>Aspergillaceae</taxon>
        <taxon>Penicillium</taxon>
    </lineage>
</organism>
<feature type="compositionally biased region" description="Polar residues" evidence="2">
    <location>
        <begin position="53"/>
        <end position="62"/>
    </location>
</feature>
<keyword evidence="1" id="KW-0175">Coiled coil</keyword>
<feature type="region of interest" description="Disordered" evidence="2">
    <location>
        <begin position="50"/>
        <end position="123"/>
    </location>
</feature>
<gene>
    <name evidence="3" type="ORF">N7492_009455</name>
</gene>
<reference evidence="3" key="2">
    <citation type="journal article" date="2023" name="IMA Fungus">
        <title>Comparative genomic study of the Penicillium genus elucidates a diverse pangenome and 15 lateral gene transfer events.</title>
        <authorList>
            <person name="Petersen C."/>
            <person name="Sorensen T."/>
            <person name="Nielsen M.R."/>
            <person name="Sondergaard T.E."/>
            <person name="Sorensen J.L."/>
            <person name="Fitzpatrick D.A."/>
            <person name="Frisvad J.C."/>
            <person name="Nielsen K.L."/>
        </authorList>
    </citation>
    <scope>NUCLEOTIDE SEQUENCE</scope>
    <source>
        <strain evidence="3">IBT 21917</strain>
    </source>
</reference>